<accession>A0A0G0NBI5</accession>
<dbReference type="SUPFAM" id="SSF82171">
    <property type="entry name" value="DPP6 N-terminal domain-like"/>
    <property type="match status" value="1"/>
</dbReference>
<name>A0A0G0NBI5_9BACT</name>
<dbReference type="STRING" id="1618550.UT39_C0022G0005"/>
<evidence type="ECO:0000313" key="3">
    <source>
        <dbReference type="EMBL" id="KKR10151.1"/>
    </source>
</evidence>
<dbReference type="InterPro" id="IPR011659">
    <property type="entry name" value="WD40"/>
</dbReference>
<keyword evidence="2" id="KW-0812">Transmembrane</keyword>
<protein>
    <submittedName>
        <fullName evidence="3">Uncharacterized protein</fullName>
    </submittedName>
</protein>
<dbReference type="Gene3D" id="2.140.10.30">
    <property type="entry name" value="Dipeptidylpeptidase IV, N-terminal domain"/>
    <property type="match status" value="1"/>
</dbReference>
<evidence type="ECO:0000256" key="2">
    <source>
        <dbReference type="SAM" id="Phobius"/>
    </source>
</evidence>
<keyword evidence="2" id="KW-1133">Transmembrane helix</keyword>
<gene>
    <name evidence="3" type="ORF">UT39_C0022G0005</name>
</gene>
<dbReference type="AlphaFoldDB" id="A0A0G0NBI5"/>
<evidence type="ECO:0000256" key="1">
    <source>
        <dbReference type="ARBA" id="ARBA00009820"/>
    </source>
</evidence>
<sequence>MSVSLSRLSRNYLYKYFKPLITIYFSITYKWRNYYVDKLSGKKLITIFLLIFSISLISLTFIFLKNFQSKLFPNLTLFIPTSNDSPSLPSTTPSDEVSNVTLYELPDGNVVLPTFPTNTLIENMGLSLPNSSWSEDSQSFKYIKNDLEKCGPGGCYYESYIFSFKETNSKFIETSEDVANKEWVVSPNGKLAIKIVNGHYNVDQEPVIEDLGSIYLKNMETGAVKLLGKEIYKTGFENKYIQSSYELPKWSPDSRFIAIINYSKGAVLEVINANAVDISESIMLGEIRLWEGEAGDSCNEIVWSPDSKMLISCFKIFSISPPEVVFNPIEPTERIPINNNWLWSPDSKNLLVVERDLQTIIKGNKELSGKINIYVMDTMGKIILKILELKGEFYAEDVNIDAGWSPDGKKIVYTYNKHLFIADTVKQQKQMITAVEAIYRSPKWSPDGNKIIYITGNFNKTSLIKMFQLQ</sequence>
<comment type="similarity">
    <text evidence="1">Belongs to the TolB family.</text>
</comment>
<feature type="transmembrane region" description="Helical" evidence="2">
    <location>
        <begin position="44"/>
        <end position="64"/>
    </location>
</feature>
<dbReference type="InterPro" id="IPR011042">
    <property type="entry name" value="6-blade_b-propeller_TolB-like"/>
</dbReference>
<dbReference type="PANTHER" id="PTHR36842">
    <property type="entry name" value="PROTEIN TOLB HOMOLOG"/>
    <property type="match status" value="1"/>
</dbReference>
<evidence type="ECO:0000313" key="4">
    <source>
        <dbReference type="Proteomes" id="UP000034246"/>
    </source>
</evidence>
<comment type="caution">
    <text evidence="3">The sequence shown here is derived from an EMBL/GenBank/DDBJ whole genome shotgun (WGS) entry which is preliminary data.</text>
</comment>
<reference evidence="3 4" key="1">
    <citation type="journal article" date="2015" name="Nature">
        <title>rRNA introns, odd ribosomes, and small enigmatic genomes across a large radiation of phyla.</title>
        <authorList>
            <person name="Brown C.T."/>
            <person name="Hug L.A."/>
            <person name="Thomas B.C."/>
            <person name="Sharon I."/>
            <person name="Castelle C.J."/>
            <person name="Singh A."/>
            <person name="Wilkins M.J."/>
            <person name="Williams K.H."/>
            <person name="Banfield J.F."/>
        </authorList>
    </citation>
    <scope>NUCLEOTIDE SEQUENCE [LARGE SCALE GENOMIC DNA]</scope>
</reference>
<dbReference type="PANTHER" id="PTHR36842:SF1">
    <property type="entry name" value="PROTEIN TOLB"/>
    <property type="match status" value="1"/>
</dbReference>
<dbReference type="EMBL" id="LBWP01000022">
    <property type="protein sequence ID" value="KKR10151.1"/>
    <property type="molecule type" value="Genomic_DNA"/>
</dbReference>
<dbReference type="Proteomes" id="UP000034246">
    <property type="component" value="Unassembled WGS sequence"/>
</dbReference>
<organism evidence="3 4">
    <name type="scientific">Candidatus Woesebacteria bacterium GW2011_GWA1_39_21</name>
    <dbReference type="NCBI Taxonomy" id="1618550"/>
    <lineage>
        <taxon>Bacteria</taxon>
        <taxon>Candidatus Woeseibacteriota</taxon>
    </lineage>
</organism>
<proteinExistence type="inferred from homology"/>
<dbReference type="Gene3D" id="2.120.10.30">
    <property type="entry name" value="TolB, C-terminal domain"/>
    <property type="match status" value="1"/>
</dbReference>
<dbReference type="Pfam" id="PF07676">
    <property type="entry name" value="PD40"/>
    <property type="match status" value="2"/>
</dbReference>
<keyword evidence="2" id="KW-0472">Membrane</keyword>